<feature type="region of interest" description="Disordered" evidence="19">
    <location>
        <begin position="1"/>
        <end position="125"/>
    </location>
</feature>
<evidence type="ECO:0000256" key="13">
    <source>
        <dbReference type="ARBA" id="ARBA00023125"/>
    </source>
</evidence>
<evidence type="ECO:0000256" key="14">
    <source>
        <dbReference type="ARBA" id="ARBA00023204"/>
    </source>
</evidence>
<dbReference type="InterPro" id="IPR019843">
    <property type="entry name" value="DNA_pol-X_BS"/>
</dbReference>
<evidence type="ECO:0000256" key="15">
    <source>
        <dbReference type="ARBA" id="ARBA00023239"/>
    </source>
</evidence>
<evidence type="ECO:0000256" key="18">
    <source>
        <dbReference type="PIRSR" id="PIRSR622312-50"/>
    </source>
</evidence>
<comment type="similarity">
    <text evidence="3">Belongs to the DNA polymerase type-X family.</text>
</comment>
<evidence type="ECO:0000256" key="1">
    <source>
        <dbReference type="ARBA" id="ARBA00001936"/>
    </source>
</evidence>
<keyword evidence="11" id="KW-0227">DNA damage</keyword>
<dbReference type="SUPFAM" id="SSF52113">
    <property type="entry name" value="BRCT domain"/>
    <property type="match status" value="1"/>
</dbReference>
<protein>
    <recommendedName>
        <fullName evidence="5">DNA polymerase lambda</fullName>
        <ecNumber evidence="4">2.7.7.7</ecNumber>
    </recommendedName>
</protein>
<dbReference type="GO" id="GO:0005634">
    <property type="term" value="C:nucleus"/>
    <property type="evidence" value="ECO:0007669"/>
    <property type="project" value="UniProtKB-SubCell"/>
</dbReference>
<dbReference type="PANTHER" id="PTHR11276">
    <property type="entry name" value="DNA POLYMERASE TYPE-X FAMILY MEMBER"/>
    <property type="match status" value="1"/>
</dbReference>
<evidence type="ECO:0000256" key="11">
    <source>
        <dbReference type="ARBA" id="ARBA00022763"/>
    </source>
</evidence>
<evidence type="ECO:0000259" key="20">
    <source>
        <dbReference type="PROSITE" id="PS50172"/>
    </source>
</evidence>
<evidence type="ECO:0000256" key="2">
    <source>
        <dbReference type="ARBA" id="ARBA00004123"/>
    </source>
</evidence>
<dbReference type="InterPro" id="IPR036420">
    <property type="entry name" value="BRCT_dom_sf"/>
</dbReference>
<dbReference type="AlphaFoldDB" id="A0A1Q5UPE6"/>
<evidence type="ECO:0000256" key="5">
    <source>
        <dbReference type="ARBA" id="ARBA00016513"/>
    </source>
</evidence>
<dbReference type="FunFam" id="3.30.210.10:FF:000001">
    <property type="entry name" value="DNA polymerase lambda"/>
    <property type="match status" value="1"/>
</dbReference>
<dbReference type="FunFam" id="1.10.150.20:FF:000010">
    <property type="entry name" value="DNA polymerase lambda"/>
    <property type="match status" value="1"/>
</dbReference>
<dbReference type="GO" id="GO:0006260">
    <property type="term" value="P:DNA replication"/>
    <property type="evidence" value="ECO:0007669"/>
    <property type="project" value="UniProtKB-KW"/>
</dbReference>
<sequence length="714" mass="80044">MSGMRSKASFFRALDDLDRSDDSQDDEDSLEHLLARAKPAEIPNSTAALSNTERITLTRANTAPSPSYTDKELQEAVAQDAHSRRRPQPSESNLRTVKRSQTTGTMPSTTSGHKRGGGPALKKRRTNSIIKLVPEEQQIFKDLVFFFFPNNDVSPSRRLRIQRAREYGAHWALDWTENITHVVVDKDLQYSDLIKHLNLEPFPDNVALVNETYPAECIRFRSILSPSQVRFRVEGSTTFGQTDAPTPAPATVPASADSLPLKAPRKEKQQTPELSQSPIRQVIHDSEPAPAPEVVSTPAVPENSSEVTRQRDALDEIIAEAKATSLLPLDLIDSSDEEPGDSDSESESSDPVPSRSKQEPRGEPVVETWARNFACIQKFDPNNKHDNPNNHTIEVLQQMLDYYTRTGDLWRTLAYRKGINALRRQTKKVTSKTEARSIPGIGERLADKIEEIVLTDHLRRLDHTNETEADKIIQEFLGIYGCGLAQASKWVAQGYRSLSDLRERAPLTKNQRIGLERYRDFAQRIPRKEVEAHGAVVRKAIQAVDKAMQVIIGGSYRRGALDSGDIDLLITKPDATLEQIRSLILDTVVPQLFQDGFLQVGLQTSRRNGDGSKWQGASVIPGSTVWRRLDLLFVPGAEFGAAMVYFTGNDIFNRSMRLLARKKGMCLNQRGLFTDVLRNAQVKVNPGRLVEGRDERRIFALLGVPWRPPEQRIC</sequence>
<keyword evidence="15" id="KW-0456">Lyase</keyword>
<dbReference type="GO" id="GO:0003887">
    <property type="term" value="F:DNA-directed DNA polymerase activity"/>
    <property type="evidence" value="ECO:0007669"/>
    <property type="project" value="UniProtKB-KW"/>
</dbReference>
<reference evidence="21 22" key="1">
    <citation type="submission" date="2016-10" db="EMBL/GenBank/DDBJ databases">
        <title>Genome sequence of the ascomycete fungus Penicillium subrubescens.</title>
        <authorList>
            <person name="De Vries R.P."/>
            <person name="Peng M."/>
            <person name="Dilokpimol A."/>
            <person name="Hilden K."/>
            <person name="Makela M.R."/>
            <person name="Grigoriev I."/>
            <person name="Riley R."/>
            <person name="Granchi Z."/>
        </authorList>
    </citation>
    <scope>NUCLEOTIDE SEQUENCE [LARGE SCALE GENOMIC DNA]</scope>
    <source>
        <strain evidence="21 22">CBS 132785</strain>
    </source>
</reference>
<dbReference type="InterPro" id="IPR022312">
    <property type="entry name" value="DNA_pol_X"/>
</dbReference>
<keyword evidence="7" id="KW-0808">Transferase</keyword>
<dbReference type="SUPFAM" id="SSF81585">
    <property type="entry name" value="PsbU/PolX domain-like"/>
    <property type="match status" value="1"/>
</dbReference>
<dbReference type="GO" id="GO:0016829">
    <property type="term" value="F:lyase activity"/>
    <property type="evidence" value="ECO:0007669"/>
    <property type="project" value="UniProtKB-KW"/>
</dbReference>
<proteinExistence type="inferred from homology"/>
<feature type="region of interest" description="Disordered" evidence="19">
    <location>
        <begin position="238"/>
        <end position="309"/>
    </location>
</feature>
<evidence type="ECO:0000256" key="9">
    <source>
        <dbReference type="ARBA" id="ARBA00022705"/>
    </source>
</evidence>
<dbReference type="PANTHER" id="PTHR11276:SF28">
    <property type="entry name" value="DNA POLYMERASE LAMBDA"/>
    <property type="match status" value="1"/>
</dbReference>
<feature type="compositionally biased region" description="Polar residues" evidence="19">
    <location>
        <begin position="89"/>
        <end position="111"/>
    </location>
</feature>
<dbReference type="Proteomes" id="UP000186955">
    <property type="component" value="Unassembled WGS sequence"/>
</dbReference>
<keyword evidence="9" id="KW-0235">DNA replication</keyword>
<dbReference type="SUPFAM" id="SSF47802">
    <property type="entry name" value="DNA polymerase beta, N-terminal domain-like"/>
    <property type="match status" value="1"/>
</dbReference>
<dbReference type="PRINTS" id="PR00869">
    <property type="entry name" value="DNAPOLX"/>
</dbReference>
<evidence type="ECO:0000256" key="4">
    <source>
        <dbReference type="ARBA" id="ARBA00012417"/>
    </source>
</evidence>
<gene>
    <name evidence="21" type="ORF">PENSUB_14136</name>
</gene>
<dbReference type="SMART" id="SM00483">
    <property type="entry name" value="POLXc"/>
    <property type="match status" value="1"/>
</dbReference>
<keyword evidence="22" id="KW-1185">Reference proteome</keyword>
<feature type="compositionally biased region" description="Low complexity" evidence="19">
    <location>
        <begin position="242"/>
        <end position="258"/>
    </location>
</feature>
<dbReference type="PROSITE" id="PS50172">
    <property type="entry name" value="BRCT"/>
    <property type="match status" value="1"/>
</dbReference>
<evidence type="ECO:0000256" key="6">
    <source>
        <dbReference type="ARBA" id="ARBA00022634"/>
    </source>
</evidence>
<evidence type="ECO:0000313" key="21">
    <source>
        <dbReference type="EMBL" id="OKP14357.1"/>
    </source>
</evidence>
<dbReference type="PROSITE" id="PS00522">
    <property type="entry name" value="DNA_POLYMERASE_X"/>
    <property type="match status" value="1"/>
</dbReference>
<dbReference type="FunFam" id="1.10.150.110:FF:000005">
    <property type="entry name" value="DNA polymerase POL4"/>
    <property type="match status" value="1"/>
</dbReference>
<keyword evidence="13" id="KW-0238">DNA-binding</keyword>
<dbReference type="InterPro" id="IPR018944">
    <property type="entry name" value="DNA_pol_lambd_fingers_domain"/>
</dbReference>
<dbReference type="InterPro" id="IPR002054">
    <property type="entry name" value="DNA-dir_DNA_pol_X"/>
</dbReference>
<comment type="caution">
    <text evidence="21">The sequence shown here is derived from an EMBL/GenBank/DDBJ whole genome shotgun (WGS) entry which is preliminary data.</text>
</comment>
<evidence type="ECO:0000256" key="3">
    <source>
        <dbReference type="ARBA" id="ARBA00008323"/>
    </source>
</evidence>
<dbReference type="Gene3D" id="3.30.210.10">
    <property type="entry name" value="DNA polymerase, thumb domain"/>
    <property type="match status" value="1"/>
</dbReference>
<dbReference type="Gene3D" id="3.30.460.10">
    <property type="entry name" value="Beta Polymerase, domain 2"/>
    <property type="match status" value="1"/>
</dbReference>
<evidence type="ECO:0000256" key="16">
    <source>
        <dbReference type="ARBA" id="ARBA00023242"/>
    </source>
</evidence>
<dbReference type="Pfam" id="PF10391">
    <property type="entry name" value="DNA_pol_lambd_f"/>
    <property type="match status" value="1"/>
</dbReference>
<evidence type="ECO:0000256" key="19">
    <source>
        <dbReference type="SAM" id="MobiDB-lite"/>
    </source>
</evidence>
<dbReference type="InterPro" id="IPR027421">
    <property type="entry name" value="DNA_pol_lamdba_lyase_dom_sf"/>
</dbReference>
<dbReference type="InterPro" id="IPR029398">
    <property type="entry name" value="PolB_thumb"/>
</dbReference>
<evidence type="ECO:0000256" key="7">
    <source>
        <dbReference type="ARBA" id="ARBA00022679"/>
    </source>
</evidence>
<dbReference type="Pfam" id="PF14791">
    <property type="entry name" value="DNA_pol_B_thumb"/>
    <property type="match status" value="1"/>
</dbReference>
<keyword evidence="14" id="KW-0234">DNA repair</keyword>
<dbReference type="OrthoDB" id="205514at2759"/>
<feature type="region of interest" description="Disordered" evidence="19">
    <location>
        <begin position="328"/>
        <end position="365"/>
    </location>
</feature>
<feature type="active site" description="Nucleophile; Schiff-base intermediate with DNA; for 5'-dRP lyase activity" evidence="18">
    <location>
        <position position="448"/>
    </location>
</feature>
<dbReference type="Pfam" id="PF14792">
    <property type="entry name" value="DNA_pol_B_palm"/>
    <property type="match status" value="1"/>
</dbReference>
<keyword evidence="10" id="KW-0479">Metal-binding</keyword>
<keyword evidence="12" id="KW-0239">DNA-directed DNA polymerase</keyword>
<dbReference type="EMBL" id="MNBE01000099">
    <property type="protein sequence ID" value="OKP14357.1"/>
    <property type="molecule type" value="Genomic_DNA"/>
</dbReference>
<organism evidence="21 22">
    <name type="scientific">Penicillium subrubescens</name>
    <dbReference type="NCBI Taxonomy" id="1316194"/>
    <lineage>
        <taxon>Eukaryota</taxon>
        <taxon>Fungi</taxon>
        <taxon>Dikarya</taxon>
        <taxon>Ascomycota</taxon>
        <taxon>Pezizomycotina</taxon>
        <taxon>Eurotiomycetes</taxon>
        <taxon>Eurotiomycetidae</taxon>
        <taxon>Eurotiales</taxon>
        <taxon>Aspergillaceae</taxon>
        <taxon>Penicillium</taxon>
    </lineage>
</organism>
<dbReference type="EC" id="2.7.7.7" evidence="4"/>
<comment type="cofactor">
    <cofactor evidence="1">
        <name>Mn(2+)</name>
        <dbReference type="ChEBI" id="CHEBI:29035"/>
    </cofactor>
</comment>
<evidence type="ECO:0000256" key="10">
    <source>
        <dbReference type="ARBA" id="ARBA00022723"/>
    </source>
</evidence>
<dbReference type="InterPro" id="IPR002008">
    <property type="entry name" value="DNA_pol_X_beta-like"/>
</dbReference>
<feature type="compositionally biased region" description="Basic and acidic residues" evidence="19">
    <location>
        <begin position="13"/>
        <end position="22"/>
    </location>
</feature>
<dbReference type="Gene3D" id="3.40.50.10190">
    <property type="entry name" value="BRCT domain"/>
    <property type="match status" value="1"/>
</dbReference>
<dbReference type="InterPro" id="IPR001357">
    <property type="entry name" value="BRCT_dom"/>
</dbReference>
<dbReference type="SUPFAM" id="SSF81301">
    <property type="entry name" value="Nucleotidyltransferase"/>
    <property type="match status" value="1"/>
</dbReference>
<feature type="compositionally biased region" description="Basic residues" evidence="19">
    <location>
        <begin position="112"/>
        <end position="125"/>
    </location>
</feature>
<keyword evidence="16" id="KW-0539">Nucleus</keyword>
<feature type="compositionally biased region" description="Polar residues" evidence="19">
    <location>
        <begin position="43"/>
        <end position="68"/>
    </location>
</feature>
<evidence type="ECO:0000256" key="12">
    <source>
        <dbReference type="ARBA" id="ARBA00022932"/>
    </source>
</evidence>
<dbReference type="GO" id="GO:0003677">
    <property type="term" value="F:DNA binding"/>
    <property type="evidence" value="ECO:0007669"/>
    <property type="project" value="UniProtKB-KW"/>
</dbReference>
<dbReference type="Pfam" id="PF14716">
    <property type="entry name" value="HHH_8"/>
    <property type="match status" value="1"/>
</dbReference>
<dbReference type="PRINTS" id="PR00870">
    <property type="entry name" value="DNAPOLXBETA"/>
</dbReference>
<name>A0A1Q5UPE6_9EURO</name>
<dbReference type="STRING" id="1316194.A0A1Q5UPE6"/>
<dbReference type="InterPro" id="IPR043519">
    <property type="entry name" value="NT_sf"/>
</dbReference>
<accession>A0A1Q5UPE6</accession>
<comment type="catalytic activity">
    <reaction evidence="17">
        <text>DNA(n) + a 2'-deoxyribonucleoside 5'-triphosphate = DNA(n+1) + diphosphate</text>
        <dbReference type="Rhea" id="RHEA:22508"/>
        <dbReference type="Rhea" id="RHEA-COMP:17339"/>
        <dbReference type="Rhea" id="RHEA-COMP:17340"/>
        <dbReference type="ChEBI" id="CHEBI:33019"/>
        <dbReference type="ChEBI" id="CHEBI:61560"/>
        <dbReference type="ChEBI" id="CHEBI:173112"/>
        <dbReference type="EC" id="2.7.7.7"/>
    </reaction>
</comment>
<dbReference type="Gene3D" id="1.10.150.110">
    <property type="entry name" value="DNA polymerase beta, N-terminal domain-like"/>
    <property type="match status" value="1"/>
</dbReference>
<dbReference type="CDD" id="cd00141">
    <property type="entry name" value="NT_POLXc"/>
    <property type="match status" value="1"/>
</dbReference>
<dbReference type="Gene3D" id="1.10.150.20">
    <property type="entry name" value="5' to 3' exonuclease, C-terminal subdomain"/>
    <property type="match status" value="1"/>
</dbReference>
<feature type="domain" description="BRCT" evidence="20">
    <location>
        <begin position="135"/>
        <end position="231"/>
    </location>
</feature>
<dbReference type="InterPro" id="IPR037160">
    <property type="entry name" value="DNA_Pol_thumb_sf"/>
</dbReference>
<evidence type="ECO:0000313" key="22">
    <source>
        <dbReference type="Proteomes" id="UP000186955"/>
    </source>
</evidence>
<keyword evidence="8" id="KW-0548">Nucleotidyltransferase</keyword>
<dbReference type="GO" id="GO:0046872">
    <property type="term" value="F:metal ion binding"/>
    <property type="evidence" value="ECO:0007669"/>
    <property type="project" value="UniProtKB-KW"/>
</dbReference>
<evidence type="ECO:0000256" key="17">
    <source>
        <dbReference type="ARBA" id="ARBA00049244"/>
    </source>
</evidence>
<keyword evidence="6" id="KW-0237">DNA synthesis</keyword>
<dbReference type="InterPro" id="IPR028207">
    <property type="entry name" value="DNA_pol_B_palm_palm"/>
</dbReference>
<dbReference type="GO" id="GO:0006303">
    <property type="term" value="P:double-strand break repair via nonhomologous end joining"/>
    <property type="evidence" value="ECO:0007669"/>
    <property type="project" value="TreeGrafter"/>
</dbReference>
<evidence type="ECO:0000256" key="8">
    <source>
        <dbReference type="ARBA" id="ARBA00022695"/>
    </source>
</evidence>
<feature type="compositionally biased region" description="Acidic residues" evidence="19">
    <location>
        <begin position="333"/>
        <end position="348"/>
    </location>
</feature>
<dbReference type="InterPro" id="IPR010996">
    <property type="entry name" value="HHH_MUS81"/>
</dbReference>
<comment type="subcellular location">
    <subcellularLocation>
        <location evidence="2">Nucleus</location>
    </subcellularLocation>
</comment>